<dbReference type="InterPro" id="IPR017907">
    <property type="entry name" value="Znf_RING_CS"/>
</dbReference>
<dbReference type="RefSeq" id="XP_015267042.1">
    <property type="nucleotide sequence ID" value="XM_015411556.1"/>
</dbReference>
<dbReference type="Gene3D" id="3.30.40.10">
    <property type="entry name" value="Zinc/RING finger domain, C3HC4 (zinc finger)"/>
    <property type="match status" value="1"/>
</dbReference>
<dbReference type="InterPro" id="IPR050143">
    <property type="entry name" value="TRIM/RBCC"/>
</dbReference>
<keyword evidence="12" id="KW-1185">Reference proteome</keyword>
<dbReference type="PROSITE" id="PS50188">
    <property type="entry name" value="B302_SPRY"/>
    <property type="match status" value="1"/>
</dbReference>
<sequence>MAFFPGTLARSPRRRSSRICCQRCLPTSCSTTTKSMAKEPSAASSRAPTLPTATIKEELLCPICYEPFKDAVTLRCGHNFCKGCVGRSWENHARRVCPVCKATSSLEDLRTNHTLANIVEMFLKQEKKQQEQQQRAREASALCTLHCEEARLFCLDDKELVCFVCQNSKQHADHKMRPVGEIAKDYRAKCKDMERSLWDKMQEFGRVQSSYRQIAKHNKVESVRLENEMKKQFEQLHEFLWSEEKAMLEELQVETEQKKDLIEDKIKKLSEESSVLQQEIDQLQADQKEDDVSFLQKHKNRKRRIAWTVEEPEAVPPGMLIEITKYLDSLQYNIWKKMLNIIKVVPFSFDPNTSAGRLSVSDDLASISTGNYKLLVDVPERFSAGLPCVLGSKSFPKGSHAWEVDIGGIDNWCIGVARKHCGYQWSFGSDSYLGFAYMYRMQGDSNKKCQSSKSILLGAASGKDLKKVRVELDCDEGELSFYNAEHKSHIYTFHDNFAEVVPYFCICGVEAVESSSESLKLCPLQVQIKEDYPD</sequence>
<evidence type="ECO:0000256" key="6">
    <source>
        <dbReference type="ARBA" id="ARBA00034460"/>
    </source>
</evidence>
<evidence type="ECO:0000313" key="12">
    <source>
        <dbReference type="Proteomes" id="UP000694871"/>
    </source>
</evidence>
<evidence type="ECO:0000256" key="1">
    <source>
        <dbReference type="ARBA" id="ARBA00009651"/>
    </source>
</evidence>
<dbReference type="PROSITE" id="PS50089">
    <property type="entry name" value="ZF_RING_2"/>
    <property type="match status" value="1"/>
</dbReference>
<evidence type="ECO:0000256" key="5">
    <source>
        <dbReference type="ARBA" id="ARBA00022833"/>
    </source>
</evidence>
<dbReference type="SMART" id="SM00336">
    <property type="entry name" value="BBOX"/>
    <property type="match status" value="1"/>
</dbReference>
<dbReference type="SMART" id="SM00589">
    <property type="entry name" value="PRY"/>
    <property type="match status" value="1"/>
</dbReference>
<keyword evidence="4 7" id="KW-0863">Zinc-finger</keyword>
<dbReference type="SUPFAM" id="SSF57850">
    <property type="entry name" value="RING/U-box"/>
    <property type="match status" value="1"/>
</dbReference>
<feature type="domain" description="B30.2/SPRY" evidence="11">
    <location>
        <begin position="327"/>
        <end position="521"/>
    </location>
</feature>
<dbReference type="SUPFAM" id="SSF57845">
    <property type="entry name" value="B-box zinc-binding domain"/>
    <property type="match status" value="1"/>
</dbReference>
<dbReference type="InterPro" id="IPR013083">
    <property type="entry name" value="Znf_RING/FYVE/PHD"/>
</dbReference>
<evidence type="ECO:0000256" key="2">
    <source>
        <dbReference type="ARBA" id="ARBA00022699"/>
    </source>
</evidence>
<dbReference type="PROSITE" id="PS50119">
    <property type="entry name" value="ZF_BBOX"/>
    <property type="match status" value="1"/>
</dbReference>
<dbReference type="Gene3D" id="2.60.120.920">
    <property type="match status" value="1"/>
</dbReference>
<feature type="domain" description="RING-type" evidence="9">
    <location>
        <begin position="61"/>
        <end position="101"/>
    </location>
</feature>
<dbReference type="GeneID" id="107110750"/>
<reference evidence="13" key="1">
    <citation type="submission" date="2025-08" db="UniProtKB">
        <authorList>
            <consortium name="RefSeq"/>
        </authorList>
    </citation>
    <scope>IDENTIFICATION</scope>
</reference>
<dbReference type="InterPro" id="IPR006574">
    <property type="entry name" value="PRY"/>
</dbReference>
<proteinExistence type="inferred from homology"/>
<dbReference type="Pfam" id="PF00643">
    <property type="entry name" value="zf-B_box"/>
    <property type="match status" value="1"/>
</dbReference>
<keyword evidence="8" id="KW-0175">Coiled coil</keyword>
<dbReference type="Pfam" id="PF13445">
    <property type="entry name" value="zf-RING_UBOX"/>
    <property type="match status" value="1"/>
</dbReference>
<dbReference type="CDD" id="cd16599">
    <property type="entry name" value="RING-HC_TRIM35_C-IV"/>
    <property type="match status" value="1"/>
</dbReference>
<evidence type="ECO:0000259" key="9">
    <source>
        <dbReference type="PROSITE" id="PS50089"/>
    </source>
</evidence>
<dbReference type="InterPro" id="IPR027370">
    <property type="entry name" value="Znf-RING_euk"/>
</dbReference>
<feature type="domain" description="B box-type" evidence="10">
    <location>
        <begin position="138"/>
        <end position="179"/>
    </location>
</feature>
<evidence type="ECO:0000259" key="10">
    <source>
        <dbReference type="PROSITE" id="PS50119"/>
    </source>
</evidence>
<dbReference type="Gene3D" id="3.30.160.60">
    <property type="entry name" value="Classic Zinc Finger"/>
    <property type="match status" value="1"/>
</dbReference>
<keyword evidence="5" id="KW-0862">Zinc</keyword>
<dbReference type="InterPro" id="IPR001841">
    <property type="entry name" value="Znf_RING"/>
</dbReference>
<comment type="function">
    <text evidence="6">Neurotoxin that produces dose-dependent hypolocomotion and hyperalgesia in mice. May directly act on the central nervous system, as it is 6500-fold more potent when administered intracerebroventricularly than intraperitoneal.</text>
</comment>
<keyword evidence="2" id="KW-0528">Neurotoxin</keyword>
<dbReference type="InterPro" id="IPR001870">
    <property type="entry name" value="B30.2/SPRY"/>
</dbReference>
<evidence type="ECO:0000256" key="7">
    <source>
        <dbReference type="PROSITE-ProRule" id="PRU00024"/>
    </source>
</evidence>
<dbReference type="InterPro" id="IPR043136">
    <property type="entry name" value="B30.2/SPRY_sf"/>
</dbReference>
<dbReference type="PRINTS" id="PR01407">
    <property type="entry name" value="BUTYPHLNCDUF"/>
</dbReference>
<dbReference type="Pfam" id="PF00622">
    <property type="entry name" value="SPRY"/>
    <property type="match status" value="1"/>
</dbReference>
<dbReference type="Pfam" id="PF13765">
    <property type="entry name" value="PRY"/>
    <property type="match status" value="1"/>
</dbReference>
<organism evidence="12 13">
    <name type="scientific">Gekko japonicus</name>
    <name type="common">Schlegel's Japanese gecko</name>
    <dbReference type="NCBI Taxonomy" id="146911"/>
    <lineage>
        <taxon>Eukaryota</taxon>
        <taxon>Metazoa</taxon>
        <taxon>Chordata</taxon>
        <taxon>Craniata</taxon>
        <taxon>Vertebrata</taxon>
        <taxon>Euteleostomi</taxon>
        <taxon>Lepidosauria</taxon>
        <taxon>Squamata</taxon>
        <taxon>Bifurcata</taxon>
        <taxon>Gekkota</taxon>
        <taxon>Gekkonidae</taxon>
        <taxon>Gekkoninae</taxon>
        <taxon>Gekko</taxon>
    </lineage>
</organism>
<dbReference type="SMART" id="SM00449">
    <property type="entry name" value="SPRY"/>
    <property type="match status" value="1"/>
</dbReference>
<keyword evidence="3" id="KW-0479">Metal-binding</keyword>
<gene>
    <name evidence="13" type="primary">TRIM35</name>
</gene>
<feature type="coiled-coil region" evidence="8">
    <location>
        <begin position="248"/>
        <end position="286"/>
    </location>
</feature>
<dbReference type="InterPro" id="IPR003877">
    <property type="entry name" value="SPRY_dom"/>
</dbReference>
<evidence type="ECO:0000313" key="13">
    <source>
        <dbReference type="RefSeq" id="XP_015267042.1"/>
    </source>
</evidence>
<evidence type="ECO:0000259" key="11">
    <source>
        <dbReference type="PROSITE" id="PS50188"/>
    </source>
</evidence>
<dbReference type="InterPro" id="IPR013320">
    <property type="entry name" value="ConA-like_dom_sf"/>
</dbReference>
<comment type="similarity">
    <text evidence="1">Belongs to the ohanin/vespryn family.</text>
</comment>
<dbReference type="PANTHER" id="PTHR24103">
    <property type="entry name" value="E3 UBIQUITIN-PROTEIN LIGASE TRIM"/>
    <property type="match status" value="1"/>
</dbReference>
<keyword evidence="2" id="KW-0800">Toxin</keyword>
<dbReference type="Proteomes" id="UP000694871">
    <property type="component" value="Unplaced"/>
</dbReference>
<protein>
    <submittedName>
        <fullName evidence="13">Tripartite motif-containing protein 35</fullName>
    </submittedName>
</protein>
<dbReference type="SUPFAM" id="SSF49899">
    <property type="entry name" value="Concanavalin A-like lectins/glucanases"/>
    <property type="match status" value="1"/>
</dbReference>
<dbReference type="InterPro" id="IPR000315">
    <property type="entry name" value="Znf_B-box"/>
</dbReference>
<evidence type="ECO:0000256" key="3">
    <source>
        <dbReference type="ARBA" id="ARBA00022723"/>
    </source>
</evidence>
<dbReference type="PROSITE" id="PS00518">
    <property type="entry name" value="ZF_RING_1"/>
    <property type="match status" value="1"/>
</dbReference>
<evidence type="ECO:0000256" key="8">
    <source>
        <dbReference type="SAM" id="Coils"/>
    </source>
</evidence>
<dbReference type="InterPro" id="IPR003879">
    <property type="entry name" value="Butyrophylin_SPRY"/>
</dbReference>
<dbReference type="SMART" id="SM00184">
    <property type="entry name" value="RING"/>
    <property type="match status" value="1"/>
</dbReference>
<evidence type="ECO:0000256" key="4">
    <source>
        <dbReference type="ARBA" id="ARBA00022771"/>
    </source>
</evidence>
<accession>A0ABM1K005</accession>
<name>A0ABM1K005_GEKJA</name>